<accession>A0A0D0CXZ4</accession>
<dbReference type="GO" id="GO:0051996">
    <property type="term" value="F:squalene synthase [NAD(P)H] activity"/>
    <property type="evidence" value="ECO:0007669"/>
    <property type="project" value="InterPro"/>
</dbReference>
<dbReference type="FunFam" id="1.10.600.10:FF:000023">
    <property type="entry name" value="Squalene synthase"/>
    <property type="match status" value="1"/>
</dbReference>
<dbReference type="SUPFAM" id="SSF48576">
    <property type="entry name" value="Terpenoid synthases"/>
    <property type="match status" value="1"/>
</dbReference>
<evidence type="ECO:0000313" key="3">
    <source>
        <dbReference type="Proteomes" id="UP000054538"/>
    </source>
</evidence>
<dbReference type="OrthoDB" id="431150at2759"/>
<dbReference type="EMBL" id="KN826020">
    <property type="protein sequence ID" value="KIK80433.1"/>
    <property type="molecule type" value="Genomic_DNA"/>
</dbReference>
<dbReference type="GO" id="GO:0045338">
    <property type="term" value="P:farnesyl diphosphate metabolic process"/>
    <property type="evidence" value="ECO:0007669"/>
    <property type="project" value="InterPro"/>
</dbReference>
<sequence length="310" mass="35475">MGKVASILGLLFTHPAELKTLVQFYLLHGQKRDITAQQEHPTSGWGRATMRRCWYFLETTCSLSAVIKQLDGDLARTLCIFYLVLRALDTVEDDMTMLDEIKQPLLRLFHEKTVTPGWTFTDSGPNEKDRQLLVEYSVVIAELNLLMPKYKEIILDTCAKMEVGMADYTHKAATSGSVYIETIAEYHLYCHYAAGLVGEGLVRIWSASGREVPWLSQELELVNSFALLLQKNNIIRDFREDITEGRFFWPKEIWAKYGFEEMKDLCAKGDVEHATWIQSAMILDALRHACDALDYLRLLKTQSVFVFCAV</sequence>
<organism evidence="2 3">
    <name type="scientific">Paxillus rubicundulus Ve08.2h10</name>
    <dbReference type="NCBI Taxonomy" id="930991"/>
    <lineage>
        <taxon>Eukaryota</taxon>
        <taxon>Fungi</taxon>
        <taxon>Dikarya</taxon>
        <taxon>Basidiomycota</taxon>
        <taxon>Agaricomycotina</taxon>
        <taxon>Agaricomycetes</taxon>
        <taxon>Agaricomycetidae</taxon>
        <taxon>Boletales</taxon>
        <taxon>Paxilineae</taxon>
        <taxon>Paxillaceae</taxon>
        <taxon>Paxillus</taxon>
    </lineage>
</organism>
<dbReference type="InterPro" id="IPR044844">
    <property type="entry name" value="Trans_IPPS_euk-type"/>
</dbReference>
<dbReference type="SFLD" id="SFLDS00005">
    <property type="entry name" value="Isoprenoid_Synthase_Type_I"/>
    <property type="match status" value="1"/>
</dbReference>
<dbReference type="NCBIfam" id="TIGR01559">
    <property type="entry name" value="squal_synth"/>
    <property type="match status" value="1"/>
</dbReference>
<dbReference type="AlphaFoldDB" id="A0A0D0CXZ4"/>
<dbReference type="STRING" id="930991.A0A0D0CXZ4"/>
<evidence type="ECO:0000256" key="1">
    <source>
        <dbReference type="ARBA" id="ARBA00006251"/>
    </source>
</evidence>
<feature type="non-terminal residue" evidence="2">
    <location>
        <position position="1"/>
    </location>
</feature>
<proteinExistence type="inferred from homology"/>
<reference evidence="3" key="2">
    <citation type="submission" date="2015-01" db="EMBL/GenBank/DDBJ databases">
        <title>Evolutionary Origins and Diversification of the Mycorrhizal Mutualists.</title>
        <authorList>
            <consortium name="DOE Joint Genome Institute"/>
            <consortium name="Mycorrhizal Genomics Consortium"/>
            <person name="Kohler A."/>
            <person name="Kuo A."/>
            <person name="Nagy L.G."/>
            <person name="Floudas D."/>
            <person name="Copeland A."/>
            <person name="Barry K.W."/>
            <person name="Cichocki N."/>
            <person name="Veneault-Fourrey C."/>
            <person name="LaButti K."/>
            <person name="Lindquist E.A."/>
            <person name="Lipzen A."/>
            <person name="Lundell T."/>
            <person name="Morin E."/>
            <person name="Murat C."/>
            <person name="Riley R."/>
            <person name="Ohm R."/>
            <person name="Sun H."/>
            <person name="Tunlid A."/>
            <person name="Henrissat B."/>
            <person name="Grigoriev I.V."/>
            <person name="Hibbett D.S."/>
            <person name="Martin F."/>
        </authorList>
    </citation>
    <scope>NUCLEOTIDE SEQUENCE [LARGE SCALE GENOMIC DNA]</scope>
    <source>
        <strain evidence="3">Ve08.2h10</strain>
    </source>
</reference>
<dbReference type="InterPro" id="IPR008949">
    <property type="entry name" value="Isoprenoid_synthase_dom_sf"/>
</dbReference>
<dbReference type="PANTHER" id="PTHR11626">
    <property type="entry name" value="FARNESYL-DIPHOSPHATE FARNESYLTRANSFERASE"/>
    <property type="match status" value="1"/>
</dbReference>
<dbReference type="GO" id="GO:0005789">
    <property type="term" value="C:endoplasmic reticulum membrane"/>
    <property type="evidence" value="ECO:0007669"/>
    <property type="project" value="TreeGrafter"/>
</dbReference>
<protein>
    <recommendedName>
        <fullName evidence="4">Squalene synthase</fullName>
    </recommendedName>
</protein>
<feature type="non-terminal residue" evidence="2">
    <location>
        <position position="310"/>
    </location>
</feature>
<keyword evidence="3" id="KW-1185">Reference proteome</keyword>
<dbReference type="InterPro" id="IPR002060">
    <property type="entry name" value="Squ/phyt_synthse"/>
</dbReference>
<dbReference type="Proteomes" id="UP000054538">
    <property type="component" value="Unassembled WGS sequence"/>
</dbReference>
<gene>
    <name evidence="2" type="ORF">PAXRUDRAFT_235154</name>
</gene>
<dbReference type="GO" id="GO:0006696">
    <property type="term" value="P:ergosterol biosynthetic process"/>
    <property type="evidence" value="ECO:0007669"/>
    <property type="project" value="TreeGrafter"/>
</dbReference>
<evidence type="ECO:0000313" key="2">
    <source>
        <dbReference type="EMBL" id="KIK80433.1"/>
    </source>
</evidence>
<dbReference type="HOGENOM" id="CLU_031981_0_2_1"/>
<evidence type="ECO:0008006" key="4">
    <source>
        <dbReference type="Google" id="ProtNLM"/>
    </source>
</evidence>
<dbReference type="InParanoid" id="A0A0D0CXZ4"/>
<dbReference type="Pfam" id="PF00494">
    <property type="entry name" value="SQS_PSY"/>
    <property type="match status" value="1"/>
</dbReference>
<comment type="similarity">
    <text evidence="1">Belongs to the phytoene/squalene synthase family.</text>
</comment>
<dbReference type="FunCoup" id="A0A0D0CXZ4">
    <property type="interactions" value="221"/>
</dbReference>
<reference evidence="2 3" key="1">
    <citation type="submission" date="2014-04" db="EMBL/GenBank/DDBJ databases">
        <authorList>
            <consortium name="DOE Joint Genome Institute"/>
            <person name="Kuo A."/>
            <person name="Kohler A."/>
            <person name="Jargeat P."/>
            <person name="Nagy L.G."/>
            <person name="Floudas D."/>
            <person name="Copeland A."/>
            <person name="Barry K.W."/>
            <person name="Cichocki N."/>
            <person name="Veneault-Fourrey C."/>
            <person name="LaButti K."/>
            <person name="Lindquist E.A."/>
            <person name="Lipzen A."/>
            <person name="Lundell T."/>
            <person name="Morin E."/>
            <person name="Murat C."/>
            <person name="Sun H."/>
            <person name="Tunlid A."/>
            <person name="Henrissat B."/>
            <person name="Grigoriev I.V."/>
            <person name="Hibbett D.S."/>
            <person name="Martin F."/>
            <person name="Nordberg H.P."/>
            <person name="Cantor M.N."/>
            <person name="Hua S.X."/>
        </authorList>
    </citation>
    <scope>NUCLEOTIDE SEQUENCE [LARGE SCALE GENOMIC DNA]</scope>
    <source>
        <strain evidence="2 3">Ve08.2h10</strain>
    </source>
</reference>
<dbReference type="SFLD" id="SFLDG01018">
    <property type="entry name" value="Squalene/Phytoene_Synthase_Lik"/>
    <property type="match status" value="1"/>
</dbReference>
<dbReference type="InterPro" id="IPR006449">
    <property type="entry name" value="Squal_synth-like"/>
</dbReference>
<name>A0A0D0CXZ4_9AGAM</name>
<dbReference type="PANTHER" id="PTHR11626:SF2">
    <property type="entry name" value="SQUALENE SYNTHASE"/>
    <property type="match status" value="1"/>
</dbReference>
<dbReference type="Gene3D" id="1.10.600.10">
    <property type="entry name" value="Farnesyl Diphosphate Synthase"/>
    <property type="match status" value="1"/>
</dbReference>